<dbReference type="GO" id="GO:0006633">
    <property type="term" value="P:fatty acid biosynthetic process"/>
    <property type="evidence" value="ECO:0007669"/>
    <property type="project" value="TreeGrafter"/>
</dbReference>
<evidence type="ECO:0000313" key="3">
    <source>
        <dbReference type="EMBL" id="ETO36465.1"/>
    </source>
</evidence>
<dbReference type="GO" id="GO:0048038">
    <property type="term" value="F:quinone binding"/>
    <property type="evidence" value="ECO:0007669"/>
    <property type="project" value="TreeGrafter"/>
</dbReference>
<evidence type="ECO:0000256" key="1">
    <source>
        <dbReference type="ARBA" id="ARBA00006484"/>
    </source>
</evidence>
<dbReference type="SUPFAM" id="SSF51735">
    <property type="entry name" value="NAD(P)-binding Rossmann-fold domains"/>
    <property type="match status" value="1"/>
</dbReference>
<dbReference type="PANTHER" id="PTHR42760:SF133">
    <property type="entry name" value="3-OXOACYL-[ACYL-CARRIER-PROTEIN] REDUCTASE"/>
    <property type="match status" value="1"/>
</dbReference>
<dbReference type="CDD" id="cd05233">
    <property type="entry name" value="SDR_c"/>
    <property type="match status" value="1"/>
</dbReference>
<name>X6PDB0_RETFI</name>
<comment type="caution">
    <text evidence="3">The sequence shown here is derived from an EMBL/GenBank/DDBJ whole genome shotgun (WGS) entry which is preliminary data.</text>
</comment>
<dbReference type="OMA" id="IGHECAS"/>
<dbReference type="GO" id="GO:0016616">
    <property type="term" value="F:oxidoreductase activity, acting on the CH-OH group of donors, NAD or NADP as acceptor"/>
    <property type="evidence" value="ECO:0007669"/>
    <property type="project" value="TreeGrafter"/>
</dbReference>
<gene>
    <name evidence="3" type="ORF">RFI_00598</name>
</gene>
<evidence type="ECO:0000313" key="4">
    <source>
        <dbReference type="Proteomes" id="UP000023152"/>
    </source>
</evidence>
<dbReference type="OrthoDB" id="47007at2759"/>
<dbReference type="Gene3D" id="3.40.50.720">
    <property type="entry name" value="NAD(P)-binding Rossmann-like Domain"/>
    <property type="match status" value="1"/>
</dbReference>
<organism evidence="3 4">
    <name type="scientific">Reticulomyxa filosa</name>
    <dbReference type="NCBI Taxonomy" id="46433"/>
    <lineage>
        <taxon>Eukaryota</taxon>
        <taxon>Sar</taxon>
        <taxon>Rhizaria</taxon>
        <taxon>Retaria</taxon>
        <taxon>Foraminifera</taxon>
        <taxon>Monothalamids</taxon>
        <taxon>Reticulomyxidae</taxon>
        <taxon>Reticulomyxa</taxon>
    </lineage>
</organism>
<dbReference type="InterPro" id="IPR036291">
    <property type="entry name" value="NAD(P)-bd_dom_sf"/>
</dbReference>
<dbReference type="InterPro" id="IPR002347">
    <property type="entry name" value="SDR_fam"/>
</dbReference>
<dbReference type="PRINTS" id="PR00080">
    <property type="entry name" value="SDRFAMILY"/>
</dbReference>
<comment type="similarity">
    <text evidence="1">Belongs to the short-chain dehydrogenases/reductases (SDR) family.</text>
</comment>
<keyword evidence="4" id="KW-1185">Reference proteome</keyword>
<sequence>MKRFGSQIAIITGGTRGIGHECASRLGQEGALVYLFDINPRDKTQKEADTKNKLTLRDVVVDVTNEKAVSNAVSHIIKEHGRIDILVNSAGITGKTGVASDKAELRDVQNVMNVNFFGTFICCKSVLPQMVKQNYGRIINIASISGKEGNPGQLAYASSKGKLKKKLKFFFKDFFL</sequence>
<dbReference type="AlphaFoldDB" id="X6PDB0"/>
<proteinExistence type="inferred from homology"/>
<dbReference type="EMBL" id="ASPP01000647">
    <property type="protein sequence ID" value="ETO36465.1"/>
    <property type="molecule type" value="Genomic_DNA"/>
</dbReference>
<evidence type="ECO:0000256" key="2">
    <source>
        <dbReference type="ARBA" id="ARBA00023002"/>
    </source>
</evidence>
<keyword evidence="2" id="KW-0560">Oxidoreductase</keyword>
<dbReference type="Proteomes" id="UP000023152">
    <property type="component" value="Unassembled WGS sequence"/>
</dbReference>
<dbReference type="PANTHER" id="PTHR42760">
    <property type="entry name" value="SHORT-CHAIN DEHYDROGENASES/REDUCTASES FAMILY MEMBER"/>
    <property type="match status" value="1"/>
</dbReference>
<protein>
    <submittedName>
        <fullName evidence="3">Putative 3-oxoacyl-(Acyl-carrier protein) reductase</fullName>
    </submittedName>
</protein>
<reference evidence="3 4" key="1">
    <citation type="journal article" date="2013" name="Curr. Biol.">
        <title>The Genome of the Foraminiferan Reticulomyxa filosa.</title>
        <authorList>
            <person name="Glockner G."/>
            <person name="Hulsmann N."/>
            <person name="Schleicher M."/>
            <person name="Noegel A.A."/>
            <person name="Eichinger L."/>
            <person name="Gallinger C."/>
            <person name="Pawlowski J."/>
            <person name="Sierra R."/>
            <person name="Euteneuer U."/>
            <person name="Pillet L."/>
            <person name="Moustafa A."/>
            <person name="Platzer M."/>
            <person name="Groth M."/>
            <person name="Szafranski K."/>
            <person name="Schliwa M."/>
        </authorList>
    </citation>
    <scope>NUCLEOTIDE SEQUENCE [LARGE SCALE GENOMIC DNA]</scope>
</reference>
<accession>X6PDB0</accession>
<dbReference type="Pfam" id="PF00106">
    <property type="entry name" value="adh_short"/>
    <property type="match status" value="1"/>
</dbReference>
<dbReference type="PRINTS" id="PR00081">
    <property type="entry name" value="GDHRDH"/>
</dbReference>